<protein>
    <submittedName>
        <fullName evidence="3">GCN5 family acetyltransferase</fullName>
    </submittedName>
</protein>
<reference evidence="3 4" key="1">
    <citation type="submission" date="2016-01" db="EMBL/GenBank/DDBJ databases">
        <title>The new phylogeny of the genus Mycobacterium.</title>
        <authorList>
            <person name="Tarcisio F."/>
            <person name="Conor M."/>
            <person name="Antonella G."/>
            <person name="Elisabetta G."/>
            <person name="Giulia F.S."/>
            <person name="Sara T."/>
            <person name="Anna F."/>
            <person name="Clotilde B."/>
            <person name="Roberto B."/>
            <person name="Veronica D.S."/>
            <person name="Fabio R."/>
            <person name="Monica P."/>
            <person name="Olivier J."/>
            <person name="Enrico T."/>
            <person name="Nicola S."/>
        </authorList>
    </citation>
    <scope>NUCLEOTIDE SEQUENCE [LARGE SCALE GENOMIC DNA]</scope>
    <source>
        <strain evidence="3 4">DSM 45731</strain>
    </source>
</reference>
<feature type="domain" description="Histone acetyltransferase Rv0428c-like SH3" evidence="1">
    <location>
        <begin position="5"/>
        <end position="60"/>
    </location>
</feature>
<dbReference type="AlphaFoldDB" id="A0A1X1USX8"/>
<dbReference type="RefSeq" id="WP_085197771.1">
    <property type="nucleotide sequence ID" value="NZ_JACKVI010000014.1"/>
</dbReference>
<evidence type="ECO:0000313" key="3">
    <source>
        <dbReference type="EMBL" id="ORV59759.1"/>
    </source>
</evidence>
<comment type="caution">
    <text evidence="3">The sequence shown here is derived from an EMBL/GenBank/DDBJ whole genome shotgun (WGS) entry which is preliminary data.</text>
</comment>
<organism evidence="3 4">
    <name type="scientific">Mycobacterium fragae</name>
    <dbReference type="NCBI Taxonomy" id="1260918"/>
    <lineage>
        <taxon>Bacteria</taxon>
        <taxon>Bacillati</taxon>
        <taxon>Actinomycetota</taxon>
        <taxon>Actinomycetes</taxon>
        <taxon>Mycobacteriales</taxon>
        <taxon>Mycobacteriaceae</taxon>
        <taxon>Mycobacterium</taxon>
    </lineage>
</organism>
<gene>
    <name evidence="3" type="ORF">AWC06_16745</name>
</gene>
<dbReference type="Pfam" id="PF24553">
    <property type="entry name" value="Rv0428c_C"/>
    <property type="match status" value="1"/>
</dbReference>
<feature type="domain" description="Histone acetyltransferase Rv0428c-like C-terminal" evidence="2">
    <location>
        <begin position="69"/>
        <end position="282"/>
    </location>
</feature>
<proteinExistence type="predicted"/>
<sequence>MVSWPELGTRVAVRYRRPAGSVPPLTDAVGRLLSIEPLVQIQTKTGVVVEFSPGDAVVVRALTDAPVRTSQIRALEHAAANAWPGIERQWLHGWLLRAGHGATLESNSAVPLSISAESAAIAVIVDWYTQRGLTPRLALPDRLLRLPGGGEHANRMLVRDVRTAATDPSIRLTARPDDAWLTRYGGNVPIDELTAVLDGELAFGMDDATAARAAVTDAPDGTRWVGLSTAGTADAQLCEALLAWGAARGATRGWVRVLDADHATPGVVESLGFTLHHRARYLDAHTV</sequence>
<dbReference type="STRING" id="1260918.AWC06_16745"/>
<evidence type="ECO:0000313" key="4">
    <source>
        <dbReference type="Proteomes" id="UP000194000"/>
    </source>
</evidence>
<dbReference type="OrthoDB" id="9775595at2"/>
<evidence type="ECO:0000259" key="1">
    <source>
        <dbReference type="Pfam" id="PF24551"/>
    </source>
</evidence>
<dbReference type="GO" id="GO:0016740">
    <property type="term" value="F:transferase activity"/>
    <property type="evidence" value="ECO:0007669"/>
    <property type="project" value="UniProtKB-KW"/>
</dbReference>
<dbReference type="Proteomes" id="UP000194000">
    <property type="component" value="Unassembled WGS sequence"/>
</dbReference>
<dbReference type="EMBL" id="LQOW01000024">
    <property type="protein sequence ID" value="ORV59759.1"/>
    <property type="molecule type" value="Genomic_DNA"/>
</dbReference>
<dbReference type="InterPro" id="IPR056934">
    <property type="entry name" value="SH3_Rv0428c"/>
</dbReference>
<dbReference type="Pfam" id="PF24551">
    <property type="entry name" value="SH3_Rv0428c"/>
    <property type="match status" value="1"/>
</dbReference>
<evidence type="ECO:0000259" key="2">
    <source>
        <dbReference type="Pfam" id="PF24553"/>
    </source>
</evidence>
<name>A0A1X1USX8_9MYCO</name>
<accession>A0A1X1USX8</accession>
<dbReference type="InterPro" id="IPR056935">
    <property type="entry name" value="Rv0428c-like_C"/>
</dbReference>
<keyword evidence="4" id="KW-1185">Reference proteome</keyword>
<keyword evidence="3" id="KW-0808">Transferase</keyword>